<dbReference type="GO" id="GO:0006744">
    <property type="term" value="P:ubiquinone biosynthetic process"/>
    <property type="evidence" value="ECO:0007669"/>
    <property type="project" value="UniProtKB-UniRule"/>
</dbReference>
<dbReference type="GO" id="GO:0051539">
    <property type="term" value="F:4 iron, 4 sulfur cluster binding"/>
    <property type="evidence" value="ECO:0007669"/>
    <property type="project" value="UniProtKB-UniRule"/>
</dbReference>
<dbReference type="PANTHER" id="PTHR30217:SF3">
    <property type="entry name" value="UBIQUINONE BIOSYNTHESIS PROTEIN UBIU"/>
    <property type="match status" value="1"/>
</dbReference>
<reference evidence="2 3" key="1">
    <citation type="journal article" date="2006" name="Mol. Plant Microbe Interact.">
        <title>Identification of open reading frames unique to a select agent: Ralstonia solanacearum race 3 biovar 2.</title>
        <authorList>
            <person name="Gabriel D.W."/>
            <person name="Allen C."/>
            <person name="Schell M."/>
            <person name="Denny T.P."/>
            <person name="Greenberg J.T."/>
            <person name="Duan Y.P."/>
            <person name="Flores-Cruz Z."/>
            <person name="Huang Q."/>
            <person name="Clifford J.M."/>
            <person name="Presting G."/>
            <person name="Gonzalez E.T."/>
            <person name="Reddy J."/>
            <person name="Elphinstone J."/>
            <person name="Swanson J."/>
            <person name="Yao J."/>
            <person name="Mulholland V."/>
            <person name="Liu L."/>
            <person name="Farmerie W."/>
            <person name="Patnaikuni M."/>
            <person name="Balogh B."/>
            <person name="Norman D."/>
            <person name="Alvarez A."/>
            <person name="Castillo J.A."/>
            <person name="Jones J."/>
            <person name="Saddler G."/>
            <person name="Walunas T."/>
            <person name="Zhukov A."/>
            <person name="Mikhailova N."/>
        </authorList>
    </citation>
    <scope>NUCLEOTIDE SEQUENCE [LARGE SCALE GENOMIC DNA]</scope>
    <source>
        <strain evidence="2 3">UW551</strain>
    </source>
</reference>
<sequence>MNVPDAGGGTVCAKRVDRGQRVSRASRRVDRTQCVGGERVADCPPMTQTPPTIELVAPAGSLAALKAAVQAGADAVYLGLKNATNARNFAGLNFTEADLRSGVELAHRMGRQVLFAINTFPQAGRGAEWRAAIDAAHALGADAVILADPGLMAYARDRYPDLRLHLSVQGSATHADAIELMREQFGIRRAVLPRVLTLAEVERVVKQTSVQIEVFGFGSLCVMAEGRCLLSSYATGDSPNNKGVCSPAHAVRWQEQGGQLDARLNDILIDRYAPGEAAGYPTLCKGRFVVDGDVDHVLEEPTSLNALSLLPRLLGMGVAAIKIEGRQRSPAYVAQVVATLRAALDSARADPARFSAKPEWQASLVRHAEGTQVTQGAFDRPWK</sequence>
<dbReference type="GO" id="GO:0046872">
    <property type="term" value="F:metal ion binding"/>
    <property type="evidence" value="ECO:0007669"/>
    <property type="project" value="UniProtKB-KW"/>
</dbReference>
<gene>
    <name evidence="1" type="primary">ubiU</name>
    <name evidence="2" type="ORF">RRSL_04614</name>
</gene>
<dbReference type="EMBL" id="AAKL01000001">
    <property type="protein sequence ID" value="EAP74752.1"/>
    <property type="molecule type" value="Genomic_DNA"/>
</dbReference>
<comment type="cofactor">
    <cofactor evidence="1">
        <name>[4Fe-4S] cluster</name>
        <dbReference type="ChEBI" id="CHEBI:49883"/>
    </cofactor>
</comment>
<keyword evidence="1" id="KW-0479">Metal-binding</keyword>
<feature type="binding site" evidence="1">
    <location>
        <position position="245"/>
    </location>
    <ligand>
        <name>[4Fe-4S] cluster</name>
        <dbReference type="ChEBI" id="CHEBI:49883"/>
    </ligand>
</feature>
<dbReference type="Proteomes" id="UP000005933">
    <property type="component" value="Unassembled WGS sequence"/>
</dbReference>
<keyword evidence="1" id="KW-0411">Iron-sulfur</keyword>
<dbReference type="InterPro" id="IPR001539">
    <property type="entry name" value="Peptidase_U32"/>
</dbReference>
<dbReference type="InterPro" id="IPR051454">
    <property type="entry name" value="RNA/ubiquinone_mod_enzymes"/>
</dbReference>
<feature type="binding site" evidence="1">
    <location>
        <position position="228"/>
    </location>
    <ligand>
        <name>[4Fe-4S] cluster</name>
        <dbReference type="ChEBI" id="CHEBI:49883"/>
    </ligand>
</feature>
<evidence type="ECO:0000313" key="3">
    <source>
        <dbReference type="Proteomes" id="UP000005933"/>
    </source>
</evidence>
<dbReference type="Pfam" id="PF01136">
    <property type="entry name" value="Peptidase_U32"/>
    <property type="match status" value="1"/>
</dbReference>
<feature type="binding site" evidence="1">
    <location>
        <position position="284"/>
    </location>
    <ligand>
        <name>[4Fe-4S] cluster</name>
        <dbReference type="ChEBI" id="CHEBI:49883"/>
    </ligand>
</feature>
<proteinExistence type="inferred from homology"/>
<comment type="caution">
    <text evidence="2">The sequence shown here is derived from an EMBL/GenBank/DDBJ whole genome shotgun (WGS) entry which is preliminary data.</text>
</comment>
<keyword evidence="1" id="KW-0831">Ubiquinone biosynthesis</keyword>
<dbReference type="GO" id="GO:0008233">
    <property type="term" value="F:peptidase activity"/>
    <property type="evidence" value="ECO:0007669"/>
    <property type="project" value="UniProtKB-KW"/>
</dbReference>
<comment type="similarity">
    <text evidence="1">Belongs to the peptidase U32 family. UbiU subfamily.</text>
</comment>
<dbReference type="InterPro" id="IPR043692">
    <property type="entry name" value="UbiU"/>
</dbReference>
<comment type="function">
    <text evidence="1">Required for O(2)-independent ubiquinone (coenzyme Q) biosynthesis. Together with UbiV, is essential for the C6-hydroxylation reaction in the oxygen-independent ubiquinone biosynthesis pathway.</text>
</comment>
<dbReference type="AlphaFoldDB" id="A0AB33VIZ1"/>
<name>A0AB33VIZ1_RALSU</name>
<dbReference type="HAMAP" id="MF_02232">
    <property type="entry name" value="UbiU"/>
    <property type="match status" value="1"/>
</dbReference>
<evidence type="ECO:0000256" key="1">
    <source>
        <dbReference type="HAMAP-Rule" id="MF_02232"/>
    </source>
</evidence>
<protein>
    <recommendedName>
        <fullName evidence="1">Ubiquinone biosynthesis protein UbiU</fullName>
    </recommendedName>
</protein>
<dbReference type="GO" id="GO:0006508">
    <property type="term" value="P:proteolysis"/>
    <property type="evidence" value="ECO:0007669"/>
    <property type="project" value="UniProtKB-KW"/>
</dbReference>
<dbReference type="PROSITE" id="PS01276">
    <property type="entry name" value="PEPTIDASE_U32"/>
    <property type="match status" value="1"/>
</dbReference>
<feature type="binding site" evidence="1">
    <location>
        <position position="221"/>
    </location>
    <ligand>
        <name>[4Fe-4S] cluster</name>
        <dbReference type="ChEBI" id="CHEBI:49883"/>
    </ligand>
</feature>
<accession>A0AB33VIZ1</accession>
<keyword evidence="1" id="KW-0004">4Fe-4S</keyword>
<keyword evidence="1" id="KW-0408">Iron</keyword>
<comment type="subunit">
    <text evidence="1">Forms a heterodimer with UbiV.</text>
</comment>
<dbReference type="PANTHER" id="PTHR30217">
    <property type="entry name" value="PEPTIDASE U32 FAMILY"/>
    <property type="match status" value="1"/>
</dbReference>
<keyword evidence="2" id="KW-0645">Protease</keyword>
<organism evidence="2 3">
    <name type="scientific">Ralstonia solanacearum (strain UW551)</name>
    <dbReference type="NCBI Taxonomy" id="342110"/>
    <lineage>
        <taxon>Bacteria</taxon>
        <taxon>Pseudomonadati</taxon>
        <taxon>Pseudomonadota</taxon>
        <taxon>Betaproteobacteria</taxon>
        <taxon>Burkholderiales</taxon>
        <taxon>Burkholderiaceae</taxon>
        <taxon>Ralstonia</taxon>
        <taxon>Ralstonia solanacearum species complex</taxon>
    </lineage>
</organism>
<keyword evidence="2" id="KW-0378">Hydrolase</keyword>
<evidence type="ECO:0000313" key="2">
    <source>
        <dbReference type="EMBL" id="EAP74752.1"/>
    </source>
</evidence>
<comment type="pathway">
    <text evidence="1">Cofactor biosynthesis; ubiquinone biosynthesis.</text>
</comment>